<accession>A0A4U5M815</accession>
<dbReference type="EMBL" id="AZBU02000009">
    <property type="protein sequence ID" value="TKR65079.1"/>
    <property type="molecule type" value="Genomic_DNA"/>
</dbReference>
<protein>
    <submittedName>
        <fullName evidence="2">Uncharacterized protein</fullName>
    </submittedName>
</protein>
<name>A0A4U5M815_STECR</name>
<sequence>MRKQPNDCNLQHKTGHSHSSGPFALPQNAYHKRKHKSISINNHDRPKSEDRNLFFGCSNWNEFVEKTNFTYCSNLFKNAHFRS</sequence>
<feature type="region of interest" description="Disordered" evidence="1">
    <location>
        <begin position="1"/>
        <end position="49"/>
    </location>
</feature>
<organism evidence="2 3">
    <name type="scientific">Steinernema carpocapsae</name>
    <name type="common">Entomopathogenic nematode</name>
    <dbReference type="NCBI Taxonomy" id="34508"/>
    <lineage>
        <taxon>Eukaryota</taxon>
        <taxon>Metazoa</taxon>
        <taxon>Ecdysozoa</taxon>
        <taxon>Nematoda</taxon>
        <taxon>Chromadorea</taxon>
        <taxon>Rhabditida</taxon>
        <taxon>Tylenchina</taxon>
        <taxon>Panagrolaimomorpha</taxon>
        <taxon>Strongyloidoidea</taxon>
        <taxon>Steinernematidae</taxon>
        <taxon>Steinernema</taxon>
    </lineage>
</organism>
<evidence type="ECO:0000313" key="2">
    <source>
        <dbReference type="EMBL" id="TKR65079.1"/>
    </source>
</evidence>
<keyword evidence="3" id="KW-1185">Reference proteome</keyword>
<comment type="caution">
    <text evidence="2">The sequence shown here is derived from an EMBL/GenBank/DDBJ whole genome shotgun (WGS) entry which is preliminary data.</text>
</comment>
<dbReference type="Proteomes" id="UP000298663">
    <property type="component" value="Unassembled WGS sequence"/>
</dbReference>
<feature type="compositionally biased region" description="Polar residues" evidence="1">
    <location>
        <begin position="1"/>
        <end position="20"/>
    </location>
</feature>
<dbReference type="AlphaFoldDB" id="A0A4U5M815"/>
<evidence type="ECO:0000256" key="1">
    <source>
        <dbReference type="SAM" id="MobiDB-lite"/>
    </source>
</evidence>
<evidence type="ECO:0000313" key="3">
    <source>
        <dbReference type="Proteomes" id="UP000298663"/>
    </source>
</evidence>
<reference evidence="2 3" key="2">
    <citation type="journal article" date="2019" name="G3 (Bethesda)">
        <title>Hybrid Assembly of the Genome of the Entomopathogenic Nematode Steinernema carpocapsae Identifies the X-Chromosome.</title>
        <authorList>
            <person name="Serra L."/>
            <person name="Macchietto M."/>
            <person name="Macias-Munoz A."/>
            <person name="McGill C.J."/>
            <person name="Rodriguez I.M."/>
            <person name="Rodriguez B."/>
            <person name="Murad R."/>
            <person name="Mortazavi A."/>
        </authorList>
    </citation>
    <scope>NUCLEOTIDE SEQUENCE [LARGE SCALE GENOMIC DNA]</scope>
    <source>
        <strain evidence="2 3">ALL</strain>
    </source>
</reference>
<proteinExistence type="predicted"/>
<gene>
    <name evidence="2" type="ORF">L596_025539</name>
</gene>
<reference evidence="2 3" key="1">
    <citation type="journal article" date="2015" name="Genome Biol.">
        <title>Comparative genomics of Steinernema reveals deeply conserved gene regulatory networks.</title>
        <authorList>
            <person name="Dillman A.R."/>
            <person name="Macchietto M."/>
            <person name="Porter C.F."/>
            <person name="Rogers A."/>
            <person name="Williams B."/>
            <person name="Antoshechkin I."/>
            <person name="Lee M.M."/>
            <person name="Goodwin Z."/>
            <person name="Lu X."/>
            <person name="Lewis E.E."/>
            <person name="Goodrich-Blair H."/>
            <person name="Stock S.P."/>
            <person name="Adams B.J."/>
            <person name="Sternberg P.W."/>
            <person name="Mortazavi A."/>
        </authorList>
    </citation>
    <scope>NUCLEOTIDE SEQUENCE [LARGE SCALE GENOMIC DNA]</scope>
    <source>
        <strain evidence="2 3">ALL</strain>
    </source>
</reference>